<reference evidence="5" key="1">
    <citation type="submission" date="2021-01" db="EMBL/GenBank/DDBJ databases">
        <authorList>
            <person name="Corre E."/>
            <person name="Pelletier E."/>
            <person name="Niang G."/>
            <person name="Scheremetjew M."/>
            <person name="Finn R."/>
            <person name="Kale V."/>
            <person name="Holt S."/>
            <person name="Cochrane G."/>
            <person name="Meng A."/>
            <person name="Brown T."/>
            <person name="Cohen L."/>
        </authorList>
    </citation>
    <scope>NUCLEOTIDE SEQUENCE</scope>
    <source>
        <strain evidence="5">SAG 36.94</strain>
    </source>
</reference>
<dbReference type="GO" id="GO:0006398">
    <property type="term" value="P:mRNA 3'-end processing by stem-loop binding and cleavage"/>
    <property type="evidence" value="ECO:0007669"/>
    <property type="project" value="TreeGrafter"/>
</dbReference>
<evidence type="ECO:0000256" key="1">
    <source>
        <dbReference type="ARBA" id="ARBA00006151"/>
    </source>
</evidence>
<dbReference type="Pfam" id="PF15247">
    <property type="entry name" value="SLBP_RNA_bind"/>
    <property type="match status" value="1"/>
</dbReference>
<dbReference type="FunFam" id="1.10.8.1120:FF:000001">
    <property type="entry name" value="Histone RNA hairpin-binding protein-like"/>
    <property type="match status" value="1"/>
</dbReference>
<dbReference type="EMBL" id="HBGH01009625">
    <property type="protein sequence ID" value="CAD9233285.1"/>
    <property type="molecule type" value="Transcribed_RNA"/>
</dbReference>
<organism evidence="5">
    <name type="scientific">Compsopogon caeruleus</name>
    <dbReference type="NCBI Taxonomy" id="31354"/>
    <lineage>
        <taxon>Eukaryota</taxon>
        <taxon>Rhodophyta</taxon>
        <taxon>Compsopogonophyceae</taxon>
        <taxon>Compsopogonales</taxon>
        <taxon>Compsopogonaceae</taxon>
        <taxon>Compsopogon</taxon>
    </lineage>
</organism>
<dbReference type="Gene3D" id="1.10.8.1120">
    <property type="entry name" value="Histone RNA hairpin-binding protein RNA-binding domain"/>
    <property type="match status" value="1"/>
</dbReference>
<evidence type="ECO:0000256" key="2">
    <source>
        <dbReference type="ARBA" id="ARBA00022884"/>
    </source>
</evidence>
<evidence type="ECO:0000256" key="3">
    <source>
        <dbReference type="SAM" id="MobiDB-lite"/>
    </source>
</evidence>
<dbReference type="InterPro" id="IPR038294">
    <property type="entry name" value="SLBP_RNA_bind_sf"/>
</dbReference>
<dbReference type="GO" id="GO:0003729">
    <property type="term" value="F:mRNA binding"/>
    <property type="evidence" value="ECO:0007669"/>
    <property type="project" value="InterPro"/>
</dbReference>
<dbReference type="InterPro" id="IPR029344">
    <property type="entry name" value="SLBP_RNA_bind"/>
</dbReference>
<dbReference type="GO" id="GO:0071204">
    <property type="term" value="C:histone pre-mRNA 3'end processing complex"/>
    <property type="evidence" value="ECO:0007669"/>
    <property type="project" value="TreeGrafter"/>
</dbReference>
<name>A0A7S1TE51_9RHOD</name>
<gene>
    <name evidence="5" type="ORF">CCAE0312_LOCUS5371</name>
</gene>
<feature type="compositionally biased region" description="Acidic residues" evidence="3">
    <location>
        <begin position="112"/>
        <end position="136"/>
    </location>
</feature>
<feature type="domain" description="Histone RNA hairpin-binding protein RNA-binding" evidence="4">
    <location>
        <begin position="40"/>
        <end position="108"/>
    </location>
</feature>
<evidence type="ECO:0000313" key="5">
    <source>
        <dbReference type="EMBL" id="CAD9233285.1"/>
    </source>
</evidence>
<evidence type="ECO:0000259" key="4">
    <source>
        <dbReference type="Pfam" id="PF15247"/>
    </source>
</evidence>
<dbReference type="GO" id="GO:0051028">
    <property type="term" value="P:mRNA transport"/>
    <property type="evidence" value="ECO:0007669"/>
    <property type="project" value="TreeGrafter"/>
</dbReference>
<dbReference type="GO" id="GO:0071207">
    <property type="term" value="F:histone pre-mRNA stem-loop binding"/>
    <property type="evidence" value="ECO:0007669"/>
    <property type="project" value="TreeGrafter"/>
</dbReference>
<protein>
    <recommendedName>
        <fullName evidence="4">Histone RNA hairpin-binding protein RNA-binding domain-containing protein</fullName>
    </recommendedName>
</protein>
<keyword evidence="2" id="KW-0694">RNA-binding</keyword>
<feature type="region of interest" description="Disordered" evidence="3">
    <location>
        <begin position="104"/>
        <end position="137"/>
    </location>
</feature>
<dbReference type="InterPro" id="IPR026502">
    <property type="entry name" value="SLBP1/SLBP2"/>
</dbReference>
<dbReference type="PANTHER" id="PTHR17408">
    <property type="entry name" value="HISTONE RNA HAIRPIN-BINDING PROTEIN"/>
    <property type="match status" value="1"/>
</dbReference>
<comment type="similarity">
    <text evidence="1">Belongs to the SLBP family.</text>
</comment>
<dbReference type="AlphaFoldDB" id="A0A7S1TE51"/>
<dbReference type="PANTHER" id="PTHR17408:SF0">
    <property type="entry name" value="HISTONE RNA HAIRPIN-BINDING PROTEIN"/>
    <property type="match status" value="1"/>
</dbReference>
<proteinExistence type="inferred from homology"/>
<accession>A0A7S1TE51</accession>
<sequence length="174" mass="20627">MFVGRMLSRDRDENRVGQSRCGIEWMMRLNRLALKNGREEDRHRLKQRTRQIDFGKNTLGYQRYRERVPLEARTREDPWTPRKEQKCSKRSWDGQVRKWRNQLHVFDPVEDRGDEEDGVGDTMEGGESEIELDDDGMPIWKQRNIVHDDNQAGEHARLGIVEKNNPSIFDAYEG</sequence>
<dbReference type="GO" id="GO:0005737">
    <property type="term" value="C:cytoplasm"/>
    <property type="evidence" value="ECO:0007669"/>
    <property type="project" value="TreeGrafter"/>
</dbReference>